<feature type="compositionally biased region" description="Basic and acidic residues" evidence="1">
    <location>
        <begin position="45"/>
        <end position="62"/>
    </location>
</feature>
<evidence type="ECO:0000256" key="1">
    <source>
        <dbReference type="SAM" id="MobiDB-lite"/>
    </source>
</evidence>
<feature type="compositionally biased region" description="Low complexity" evidence="1">
    <location>
        <begin position="30"/>
        <end position="42"/>
    </location>
</feature>
<dbReference type="EMBL" id="JAYWIO010000004">
    <property type="protein sequence ID" value="KAK7269395.1"/>
    <property type="molecule type" value="Genomic_DNA"/>
</dbReference>
<evidence type="ECO:0000313" key="3">
    <source>
        <dbReference type="Proteomes" id="UP001372338"/>
    </source>
</evidence>
<protein>
    <submittedName>
        <fullName evidence="2">Uncharacterized protein</fullName>
    </submittedName>
</protein>
<gene>
    <name evidence="2" type="ORF">RIF29_22121</name>
</gene>
<sequence length="248" mass="28031">MQRRKLQLHIVNDNATTSPSGREKGSTKAKNGNKNNSLGNGKCAFEGKKNEPQGDSGDGKEWHFTRELGNNEPVVAATALSKRFTLEESLESDGTAASEGKQNRKDKKLGKTSLPLLSYLNKKKRGWNDFIKGRIKFGRDGVTRFSHVRRKMSSCRLDRIRSKIMVIGLKLKMVRSMIKRKVRKQSKHDLEQGHENGDELKGEELCRKRILMGVRCKPLCSSGILRYDEDGLFLPENSSLTRTPCHFT</sequence>
<dbReference type="PANTHER" id="PTHR33237:SF31">
    <property type="entry name" value="F2P16.13 PROTEIN"/>
    <property type="match status" value="1"/>
</dbReference>
<dbReference type="Proteomes" id="UP001372338">
    <property type="component" value="Unassembled WGS sequence"/>
</dbReference>
<keyword evidence="3" id="KW-1185">Reference proteome</keyword>
<organism evidence="2 3">
    <name type="scientific">Crotalaria pallida</name>
    <name type="common">Smooth rattlebox</name>
    <name type="synonym">Crotalaria striata</name>
    <dbReference type="NCBI Taxonomy" id="3830"/>
    <lineage>
        <taxon>Eukaryota</taxon>
        <taxon>Viridiplantae</taxon>
        <taxon>Streptophyta</taxon>
        <taxon>Embryophyta</taxon>
        <taxon>Tracheophyta</taxon>
        <taxon>Spermatophyta</taxon>
        <taxon>Magnoliopsida</taxon>
        <taxon>eudicotyledons</taxon>
        <taxon>Gunneridae</taxon>
        <taxon>Pentapetalae</taxon>
        <taxon>rosids</taxon>
        <taxon>fabids</taxon>
        <taxon>Fabales</taxon>
        <taxon>Fabaceae</taxon>
        <taxon>Papilionoideae</taxon>
        <taxon>50 kb inversion clade</taxon>
        <taxon>genistoids sensu lato</taxon>
        <taxon>core genistoids</taxon>
        <taxon>Crotalarieae</taxon>
        <taxon>Crotalaria</taxon>
    </lineage>
</organism>
<dbReference type="PANTHER" id="PTHR33237">
    <property type="entry name" value="F2P16.13 PROTEIN-RELATED"/>
    <property type="match status" value="1"/>
</dbReference>
<feature type="region of interest" description="Disordered" evidence="1">
    <location>
        <begin position="1"/>
        <end position="62"/>
    </location>
</feature>
<reference evidence="2 3" key="1">
    <citation type="submission" date="2024-01" db="EMBL/GenBank/DDBJ databases">
        <title>The genomes of 5 underutilized Papilionoideae crops provide insights into root nodulation and disease resistanc.</title>
        <authorList>
            <person name="Yuan L."/>
        </authorList>
    </citation>
    <scope>NUCLEOTIDE SEQUENCE [LARGE SCALE GENOMIC DNA]</scope>
    <source>
        <strain evidence="2">ZHUSHIDOU_FW_LH</strain>
        <tissue evidence="2">Leaf</tissue>
    </source>
</reference>
<comment type="caution">
    <text evidence="2">The sequence shown here is derived from an EMBL/GenBank/DDBJ whole genome shotgun (WGS) entry which is preliminary data.</text>
</comment>
<proteinExistence type="predicted"/>
<accession>A0AAN9IA33</accession>
<dbReference type="AlphaFoldDB" id="A0AAN9IA33"/>
<name>A0AAN9IA33_CROPI</name>
<evidence type="ECO:0000313" key="2">
    <source>
        <dbReference type="EMBL" id="KAK7269395.1"/>
    </source>
</evidence>